<name>B4INZ4_DROSE</name>
<dbReference type="EMBL" id="CH677228">
    <property type="protein sequence ID" value="EDW46463.1"/>
    <property type="molecule type" value="Genomic_DNA"/>
</dbReference>
<dbReference type="AlphaFoldDB" id="B4INZ4"/>
<protein>
    <submittedName>
        <fullName evidence="1">GM26696</fullName>
    </submittedName>
</protein>
<gene>
    <name evidence="1" type="primary">Dsec\GM26696</name>
    <name evidence="1" type="ORF">Dsec_GM26696</name>
</gene>
<keyword evidence="2" id="KW-1185">Reference proteome</keyword>
<dbReference type="OMA" id="MKETEWL"/>
<proteinExistence type="predicted"/>
<evidence type="ECO:0000313" key="2">
    <source>
        <dbReference type="Proteomes" id="UP000001292"/>
    </source>
</evidence>
<accession>B4INZ4</accession>
<dbReference type="Proteomes" id="UP000001292">
    <property type="component" value="Unassembled WGS sequence"/>
</dbReference>
<dbReference type="PhylomeDB" id="B4INZ4"/>
<reference evidence="1 2" key="1">
    <citation type="journal article" date="2007" name="Nature">
        <title>Evolution of genes and genomes on the Drosophila phylogeny.</title>
        <authorList>
            <consortium name="Drosophila 12 Genomes Consortium"/>
            <person name="Clark A.G."/>
            <person name="Eisen M.B."/>
            <person name="Smith D.R."/>
            <person name="Bergman C.M."/>
            <person name="Oliver B."/>
            <person name="Markow T.A."/>
            <person name="Kaufman T.C."/>
            <person name="Kellis M."/>
            <person name="Gelbart W."/>
            <person name="Iyer V.N."/>
            <person name="Pollard D.A."/>
            <person name="Sackton T.B."/>
            <person name="Larracuente A.M."/>
            <person name="Singh N.D."/>
            <person name="Abad J.P."/>
            <person name="Abt D.N."/>
            <person name="Adryan B."/>
            <person name="Aguade M."/>
            <person name="Akashi H."/>
            <person name="Anderson W.W."/>
            <person name="Aquadro C.F."/>
            <person name="Ardell D.H."/>
            <person name="Arguello R."/>
            <person name="Artieri C.G."/>
            <person name="Barbash D.A."/>
            <person name="Barker D."/>
            <person name="Barsanti P."/>
            <person name="Batterham P."/>
            <person name="Batzoglou S."/>
            <person name="Begun D."/>
            <person name="Bhutkar A."/>
            <person name="Blanco E."/>
            <person name="Bosak S.A."/>
            <person name="Bradley R.K."/>
            <person name="Brand A.D."/>
            <person name="Brent M.R."/>
            <person name="Brooks A.N."/>
            <person name="Brown R.H."/>
            <person name="Butlin R.K."/>
            <person name="Caggese C."/>
            <person name="Calvi B.R."/>
            <person name="Bernardo de Carvalho A."/>
            <person name="Caspi A."/>
            <person name="Castrezana S."/>
            <person name="Celniker S.E."/>
            <person name="Chang J.L."/>
            <person name="Chapple C."/>
            <person name="Chatterji S."/>
            <person name="Chinwalla A."/>
            <person name="Civetta A."/>
            <person name="Clifton S.W."/>
            <person name="Comeron J.M."/>
            <person name="Costello J.C."/>
            <person name="Coyne J.A."/>
            <person name="Daub J."/>
            <person name="David R.G."/>
            <person name="Delcher A.L."/>
            <person name="Delehaunty K."/>
            <person name="Do C.B."/>
            <person name="Ebling H."/>
            <person name="Edwards K."/>
            <person name="Eickbush T."/>
            <person name="Evans J.D."/>
            <person name="Filipski A."/>
            <person name="Findeiss S."/>
            <person name="Freyhult E."/>
            <person name="Fulton L."/>
            <person name="Fulton R."/>
            <person name="Garcia A.C."/>
            <person name="Gardiner A."/>
            <person name="Garfield D.A."/>
            <person name="Garvin B.E."/>
            <person name="Gibson G."/>
            <person name="Gilbert D."/>
            <person name="Gnerre S."/>
            <person name="Godfrey J."/>
            <person name="Good R."/>
            <person name="Gotea V."/>
            <person name="Gravely B."/>
            <person name="Greenberg A.J."/>
            <person name="Griffiths-Jones S."/>
            <person name="Gross S."/>
            <person name="Guigo R."/>
            <person name="Gustafson E.A."/>
            <person name="Haerty W."/>
            <person name="Hahn M.W."/>
            <person name="Halligan D.L."/>
            <person name="Halpern A.L."/>
            <person name="Halter G.M."/>
            <person name="Han M.V."/>
            <person name="Heger A."/>
            <person name="Hillier L."/>
            <person name="Hinrichs A.S."/>
            <person name="Holmes I."/>
            <person name="Hoskins R.A."/>
            <person name="Hubisz M.J."/>
            <person name="Hultmark D."/>
            <person name="Huntley M.A."/>
            <person name="Jaffe D.B."/>
            <person name="Jagadeeshan S."/>
            <person name="Jeck W.R."/>
            <person name="Johnson J."/>
            <person name="Jones C.D."/>
            <person name="Jordan W.C."/>
            <person name="Karpen G.H."/>
            <person name="Kataoka E."/>
            <person name="Keightley P.D."/>
            <person name="Kheradpour P."/>
            <person name="Kirkness E.F."/>
            <person name="Koerich L.B."/>
            <person name="Kristiansen K."/>
            <person name="Kudrna D."/>
            <person name="Kulathinal R.J."/>
            <person name="Kumar S."/>
            <person name="Kwok R."/>
            <person name="Lander E."/>
            <person name="Langley C.H."/>
            <person name="Lapoint R."/>
            <person name="Lazzaro B.P."/>
            <person name="Lee S.J."/>
            <person name="Levesque L."/>
            <person name="Li R."/>
            <person name="Lin C.F."/>
            <person name="Lin M.F."/>
            <person name="Lindblad-Toh K."/>
            <person name="Llopart A."/>
            <person name="Long M."/>
            <person name="Low L."/>
            <person name="Lozovsky E."/>
            <person name="Lu J."/>
            <person name="Luo M."/>
            <person name="Machado C.A."/>
            <person name="Makalowski W."/>
            <person name="Marzo M."/>
            <person name="Matsuda M."/>
            <person name="Matzkin L."/>
            <person name="McAllister B."/>
            <person name="McBride C.S."/>
            <person name="McKernan B."/>
            <person name="McKernan K."/>
            <person name="Mendez-Lago M."/>
            <person name="Minx P."/>
            <person name="Mollenhauer M.U."/>
            <person name="Montooth K."/>
            <person name="Mount S.M."/>
            <person name="Mu X."/>
            <person name="Myers E."/>
            <person name="Negre B."/>
            <person name="Newfeld S."/>
            <person name="Nielsen R."/>
            <person name="Noor M.A."/>
            <person name="O'Grady P."/>
            <person name="Pachter L."/>
            <person name="Papaceit M."/>
            <person name="Parisi M.J."/>
            <person name="Parisi M."/>
            <person name="Parts L."/>
            <person name="Pedersen J.S."/>
            <person name="Pesole G."/>
            <person name="Phillippy A.M."/>
            <person name="Ponting C.P."/>
            <person name="Pop M."/>
            <person name="Porcelli D."/>
            <person name="Powell J.R."/>
            <person name="Prohaska S."/>
            <person name="Pruitt K."/>
            <person name="Puig M."/>
            <person name="Quesneville H."/>
            <person name="Ram K.R."/>
            <person name="Rand D."/>
            <person name="Rasmussen M.D."/>
            <person name="Reed L.K."/>
            <person name="Reenan R."/>
            <person name="Reily A."/>
            <person name="Remington K.A."/>
            <person name="Rieger T.T."/>
            <person name="Ritchie M.G."/>
            <person name="Robin C."/>
            <person name="Rogers Y.H."/>
            <person name="Rohde C."/>
            <person name="Rozas J."/>
            <person name="Rubenfield M.J."/>
            <person name="Ruiz A."/>
            <person name="Russo S."/>
            <person name="Salzberg S.L."/>
            <person name="Sanchez-Gracia A."/>
            <person name="Saranga D.J."/>
            <person name="Sato H."/>
            <person name="Schaeffer S.W."/>
            <person name="Schatz M.C."/>
            <person name="Schlenke T."/>
            <person name="Schwartz R."/>
            <person name="Segarra C."/>
            <person name="Singh R.S."/>
            <person name="Sirot L."/>
            <person name="Sirota M."/>
            <person name="Sisneros N.B."/>
            <person name="Smith C.D."/>
            <person name="Smith T.F."/>
            <person name="Spieth J."/>
            <person name="Stage D.E."/>
            <person name="Stark A."/>
            <person name="Stephan W."/>
            <person name="Strausberg R.L."/>
            <person name="Strempel S."/>
            <person name="Sturgill D."/>
            <person name="Sutton G."/>
            <person name="Sutton G.G."/>
            <person name="Tao W."/>
            <person name="Teichmann S."/>
            <person name="Tobari Y.N."/>
            <person name="Tomimura Y."/>
            <person name="Tsolas J.M."/>
            <person name="Valente V.L."/>
            <person name="Venter E."/>
            <person name="Venter J.C."/>
            <person name="Vicario S."/>
            <person name="Vieira F.G."/>
            <person name="Vilella A.J."/>
            <person name="Villasante A."/>
            <person name="Walenz B."/>
            <person name="Wang J."/>
            <person name="Wasserman M."/>
            <person name="Watts T."/>
            <person name="Wilson D."/>
            <person name="Wilson R.K."/>
            <person name="Wing R.A."/>
            <person name="Wolfner M.F."/>
            <person name="Wong A."/>
            <person name="Wong G.K."/>
            <person name="Wu C.I."/>
            <person name="Wu G."/>
            <person name="Yamamoto D."/>
            <person name="Yang H.P."/>
            <person name="Yang S.P."/>
            <person name="Yorke J.A."/>
            <person name="Yoshida K."/>
            <person name="Zdobnov E."/>
            <person name="Zhang P."/>
            <person name="Zhang Y."/>
            <person name="Zimin A.V."/>
            <person name="Baldwin J."/>
            <person name="Abdouelleil A."/>
            <person name="Abdulkadir J."/>
            <person name="Abebe A."/>
            <person name="Abera B."/>
            <person name="Abreu J."/>
            <person name="Acer S.C."/>
            <person name="Aftuck L."/>
            <person name="Alexander A."/>
            <person name="An P."/>
            <person name="Anderson E."/>
            <person name="Anderson S."/>
            <person name="Arachi H."/>
            <person name="Azer M."/>
            <person name="Bachantsang P."/>
            <person name="Barry A."/>
            <person name="Bayul T."/>
            <person name="Berlin A."/>
            <person name="Bessette D."/>
            <person name="Bloom T."/>
            <person name="Blye J."/>
            <person name="Boguslavskiy L."/>
            <person name="Bonnet C."/>
            <person name="Boukhgalter B."/>
            <person name="Bourzgui I."/>
            <person name="Brown A."/>
            <person name="Cahill P."/>
            <person name="Channer S."/>
            <person name="Cheshatsang Y."/>
            <person name="Chuda L."/>
            <person name="Citroen M."/>
            <person name="Collymore A."/>
            <person name="Cooke P."/>
            <person name="Costello M."/>
            <person name="D'Aco K."/>
            <person name="Daza R."/>
            <person name="De Haan G."/>
            <person name="DeGray S."/>
            <person name="DeMaso C."/>
            <person name="Dhargay N."/>
            <person name="Dooley K."/>
            <person name="Dooley E."/>
            <person name="Doricent M."/>
            <person name="Dorje P."/>
            <person name="Dorjee K."/>
            <person name="Dupes A."/>
            <person name="Elong R."/>
            <person name="Falk J."/>
            <person name="Farina A."/>
            <person name="Faro S."/>
            <person name="Ferguson D."/>
            <person name="Fisher S."/>
            <person name="Foley C.D."/>
            <person name="Franke A."/>
            <person name="Friedrich D."/>
            <person name="Gadbois L."/>
            <person name="Gearin G."/>
            <person name="Gearin C.R."/>
            <person name="Giannoukos G."/>
            <person name="Goode T."/>
            <person name="Graham J."/>
            <person name="Grandbois E."/>
            <person name="Grewal S."/>
            <person name="Gyaltsen K."/>
            <person name="Hafez N."/>
            <person name="Hagos B."/>
            <person name="Hall J."/>
            <person name="Henson C."/>
            <person name="Hollinger A."/>
            <person name="Honan T."/>
            <person name="Huard M.D."/>
            <person name="Hughes L."/>
            <person name="Hurhula B."/>
            <person name="Husby M.E."/>
            <person name="Kamat A."/>
            <person name="Kanga B."/>
            <person name="Kashin S."/>
            <person name="Khazanovich D."/>
            <person name="Kisner P."/>
            <person name="Lance K."/>
            <person name="Lara M."/>
            <person name="Lee W."/>
            <person name="Lennon N."/>
            <person name="Letendre F."/>
            <person name="LeVine R."/>
            <person name="Lipovsky A."/>
            <person name="Liu X."/>
            <person name="Liu J."/>
            <person name="Liu S."/>
            <person name="Lokyitsang T."/>
            <person name="Lokyitsang Y."/>
            <person name="Lubonja R."/>
            <person name="Lui A."/>
            <person name="MacDonald P."/>
            <person name="Magnisalis V."/>
            <person name="Maru K."/>
            <person name="Matthews C."/>
            <person name="McCusker W."/>
            <person name="McDonough S."/>
            <person name="Mehta T."/>
            <person name="Meldrim J."/>
            <person name="Meneus L."/>
            <person name="Mihai O."/>
            <person name="Mihalev A."/>
            <person name="Mihova T."/>
            <person name="Mittelman R."/>
            <person name="Mlenga V."/>
            <person name="Montmayeur A."/>
            <person name="Mulrain L."/>
            <person name="Navidi A."/>
            <person name="Naylor J."/>
            <person name="Negash T."/>
            <person name="Nguyen T."/>
            <person name="Nguyen N."/>
            <person name="Nicol R."/>
            <person name="Norbu C."/>
            <person name="Norbu N."/>
            <person name="Novod N."/>
            <person name="O'Neill B."/>
            <person name="Osman S."/>
            <person name="Markiewicz E."/>
            <person name="Oyono O.L."/>
            <person name="Patti C."/>
            <person name="Phunkhang P."/>
            <person name="Pierre F."/>
            <person name="Priest M."/>
            <person name="Raghuraman S."/>
            <person name="Rege F."/>
            <person name="Reyes R."/>
            <person name="Rise C."/>
            <person name="Rogov P."/>
            <person name="Ross K."/>
            <person name="Ryan E."/>
            <person name="Settipalli S."/>
            <person name="Shea T."/>
            <person name="Sherpa N."/>
            <person name="Shi L."/>
            <person name="Shih D."/>
            <person name="Sparrow T."/>
            <person name="Spaulding J."/>
            <person name="Stalker J."/>
            <person name="Stange-Thomann N."/>
            <person name="Stavropoulos S."/>
            <person name="Stone C."/>
            <person name="Strader C."/>
            <person name="Tesfaye S."/>
            <person name="Thomson T."/>
            <person name="Thoulutsang Y."/>
            <person name="Thoulutsang D."/>
            <person name="Topham K."/>
            <person name="Topping I."/>
            <person name="Tsamla T."/>
            <person name="Vassiliev H."/>
            <person name="Vo A."/>
            <person name="Wangchuk T."/>
            <person name="Wangdi T."/>
            <person name="Weiand M."/>
            <person name="Wilkinson J."/>
            <person name="Wilson A."/>
            <person name="Yadav S."/>
            <person name="Young G."/>
            <person name="Yu Q."/>
            <person name="Zembek L."/>
            <person name="Zhong D."/>
            <person name="Zimmer A."/>
            <person name="Zwirko Z."/>
            <person name="Jaffe D.B."/>
            <person name="Alvarez P."/>
            <person name="Brockman W."/>
            <person name="Butler J."/>
            <person name="Chin C."/>
            <person name="Gnerre S."/>
            <person name="Grabherr M."/>
            <person name="Kleber M."/>
            <person name="Mauceli E."/>
            <person name="MacCallum I."/>
        </authorList>
    </citation>
    <scope>NUCLEOTIDE SEQUENCE [LARGE SCALE GENOMIC DNA]</scope>
    <source>
        <strain evidence="2">Rob3c / Tucson 14021-0248.25</strain>
    </source>
</reference>
<organism evidence="2">
    <name type="scientific">Drosophila sechellia</name>
    <name type="common">Fruit fly</name>
    <dbReference type="NCBI Taxonomy" id="7238"/>
    <lineage>
        <taxon>Eukaryota</taxon>
        <taxon>Metazoa</taxon>
        <taxon>Ecdysozoa</taxon>
        <taxon>Arthropoda</taxon>
        <taxon>Hexapoda</taxon>
        <taxon>Insecta</taxon>
        <taxon>Pterygota</taxon>
        <taxon>Neoptera</taxon>
        <taxon>Endopterygota</taxon>
        <taxon>Diptera</taxon>
        <taxon>Brachycera</taxon>
        <taxon>Muscomorpha</taxon>
        <taxon>Ephydroidea</taxon>
        <taxon>Drosophilidae</taxon>
        <taxon>Drosophila</taxon>
        <taxon>Sophophora</taxon>
    </lineage>
</organism>
<dbReference type="HOGENOM" id="CLU_014736_0_0_1"/>
<dbReference type="STRING" id="7238.B4INZ4"/>
<sequence>MITAKKHPLDNCQLFVQLKKLFHGNNEEAKCLKDIIYWSGNDEDITKICDQVTDLLVEHDLIIQPPETMDPCAMNHLRGLLVYLVLNTAHDDFLCESQWSANVIHLCNQMPPIPLILTIAIAIKCGLKEPLEEFLACGPRRLTIQYFESINEALSHINCLETLPLISAVLRAAGRAIVNYILPAENKRLLRQIACMEYRHILDSKQRLLTLPRPSTRKIYLAEAMKHLIEVLLYTLNDPLKREKPKCFAVYSQITVDISDSNSSDPMPDLRHFARIQLDVLQRIFPLVSVDTFMYWHEMKSKSVLYSCQDLICRQTAELLKVLQSDEVLGQHPVCKQMQSYADAAKTLEQRVAEMRIGELLVFLDSRMATNEELLAGLDNLFSRCIAFGNDECLETMANHLNMLTKNHAQIILSFLGQVVESKMEVEDEGKSITEVNQADDEDETSSNDEFEELISLVLRPLFMQLSVKDKMEVLLLRDEQNVTQGFNFKAPDHRERRIRFFNQLDNSNRFPISEFLVLCFENAKQTWIDFSHLGVTHTRFSQLFWNIAQYCPKHTAFHISACADNILVNEQLLQKPYALRFTLYLYGHRQILNGLHTSARQLCVSLKDGPCPYGEDELRAGAK</sequence>
<evidence type="ECO:0000313" key="1">
    <source>
        <dbReference type="EMBL" id="EDW46463.1"/>
    </source>
</evidence>